<feature type="compositionally biased region" description="Polar residues" evidence="16">
    <location>
        <begin position="1343"/>
        <end position="1353"/>
    </location>
</feature>
<keyword evidence="19" id="KW-1185">Reference proteome</keyword>
<dbReference type="PROSITE" id="PS00086">
    <property type="entry name" value="CYTOCHROME_P450"/>
    <property type="match status" value="1"/>
</dbReference>
<name>A0ABN7AIE0_9HEMI</name>
<evidence type="ECO:0000256" key="10">
    <source>
        <dbReference type="ARBA" id="ARBA00023004"/>
    </source>
</evidence>
<evidence type="ECO:0000256" key="2">
    <source>
        <dbReference type="ARBA" id="ARBA00004174"/>
    </source>
</evidence>
<dbReference type="InterPro" id="IPR018114">
    <property type="entry name" value="TRYPSIN_HIS"/>
</dbReference>
<gene>
    <name evidence="18" type="ORF">NTJ_04812</name>
</gene>
<feature type="disulfide bond" evidence="14">
    <location>
        <begin position="1686"/>
        <end position="1701"/>
    </location>
</feature>
<feature type="region of interest" description="Disordered" evidence="16">
    <location>
        <begin position="235"/>
        <end position="264"/>
    </location>
</feature>
<feature type="region of interest" description="Disordered" evidence="16">
    <location>
        <begin position="1339"/>
        <end position="1365"/>
    </location>
</feature>
<evidence type="ECO:0000256" key="9">
    <source>
        <dbReference type="ARBA" id="ARBA00023002"/>
    </source>
</evidence>
<feature type="disulfide bond" evidence="14">
    <location>
        <begin position="2087"/>
        <end position="2105"/>
    </location>
</feature>
<feature type="domain" description="Peptidase S1" evidence="17">
    <location>
        <begin position="877"/>
        <end position="1107"/>
    </location>
</feature>
<keyword evidence="13 14" id="KW-1015">Disulfide bond</keyword>
<comment type="subcellular location">
    <subcellularLocation>
        <location evidence="3">Endoplasmic reticulum membrane</location>
        <topology evidence="3">Peripheral membrane protein</topology>
    </subcellularLocation>
    <subcellularLocation>
        <location evidence="2">Microsome membrane</location>
        <topology evidence="2">Peripheral membrane protein</topology>
    </subcellularLocation>
</comment>
<keyword evidence="10" id="KW-0408">Iron</keyword>
<evidence type="ECO:0000313" key="19">
    <source>
        <dbReference type="Proteomes" id="UP001307889"/>
    </source>
</evidence>
<feature type="compositionally biased region" description="Polar residues" evidence="16">
    <location>
        <begin position="1585"/>
        <end position="1606"/>
    </location>
</feature>
<comment type="cofactor">
    <cofactor evidence="1">
        <name>heme</name>
        <dbReference type="ChEBI" id="CHEBI:30413"/>
    </cofactor>
</comment>
<dbReference type="PROSITE" id="PS00134">
    <property type="entry name" value="TRYPSIN_HIS"/>
    <property type="match status" value="1"/>
</dbReference>
<feature type="disulfide bond" evidence="14">
    <location>
        <begin position="1756"/>
        <end position="1771"/>
    </location>
</feature>
<feature type="disulfide bond" evidence="14">
    <location>
        <begin position="2231"/>
        <end position="2246"/>
    </location>
</feature>
<dbReference type="InterPro" id="IPR001128">
    <property type="entry name" value="Cyt_P450"/>
</dbReference>
<evidence type="ECO:0000256" key="13">
    <source>
        <dbReference type="ARBA" id="ARBA00023157"/>
    </source>
</evidence>
<dbReference type="SUPFAM" id="SSF50494">
    <property type="entry name" value="Trypsin-like serine proteases"/>
    <property type="match status" value="2"/>
</dbReference>
<evidence type="ECO:0000256" key="14">
    <source>
        <dbReference type="PROSITE-ProRule" id="PRU00124"/>
    </source>
</evidence>
<dbReference type="PROSITE" id="PS00135">
    <property type="entry name" value="TRYPSIN_SER"/>
    <property type="match status" value="1"/>
</dbReference>
<evidence type="ECO:0000259" key="17">
    <source>
        <dbReference type="PROSITE" id="PS50240"/>
    </source>
</evidence>
<evidence type="ECO:0000256" key="16">
    <source>
        <dbReference type="SAM" id="MobiDB-lite"/>
    </source>
</evidence>
<evidence type="ECO:0000256" key="6">
    <source>
        <dbReference type="ARBA" id="ARBA00022723"/>
    </source>
</evidence>
<feature type="disulfide bond" evidence="14">
    <location>
        <begin position="2140"/>
        <end position="2158"/>
    </location>
</feature>
<feature type="disulfide bond" evidence="14">
    <location>
        <begin position="636"/>
        <end position="651"/>
    </location>
</feature>
<comment type="caution">
    <text evidence="14">Lacks conserved residue(s) required for the propagation of feature annotation.</text>
</comment>
<evidence type="ECO:0000256" key="12">
    <source>
        <dbReference type="ARBA" id="ARBA00023136"/>
    </source>
</evidence>
<feature type="disulfide bond" evidence="14">
    <location>
        <begin position="1136"/>
        <end position="1151"/>
    </location>
</feature>
<dbReference type="InterPro" id="IPR050196">
    <property type="entry name" value="Cytochrome_P450_Monoox"/>
</dbReference>
<dbReference type="InterPro" id="IPR015420">
    <property type="entry name" value="Peptidase_S1A_nudel"/>
</dbReference>
<dbReference type="PROSITE" id="PS01209">
    <property type="entry name" value="LDLRA_1"/>
    <property type="match status" value="3"/>
</dbReference>
<dbReference type="InterPro" id="IPR023415">
    <property type="entry name" value="LDLR_class-A_CS"/>
</dbReference>
<evidence type="ECO:0000256" key="7">
    <source>
        <dbReference type="ARBA" id="ARBA00022824"/>
    </source>
</evidence>
<feature type="region of interest" description="Disordered" evidence="16">
    <location>
        <begin position="1504"/>
        <end position="1624"/>
    </location>
</feature>
<keyword evidence="8" id="KW-0492">Microsome</keyword>
<keyword evidence="15" id="KW-0720">Serine protease</keyword>
<reference evidence="18 19" key="1">
    <citation type="submission" date="2023-09" db="EMBL/GenBank/DDBJ databases">
        <title>Nesidiocoris tenuis whole genome shotgun sequence.</title>
        <authorList>
            <person name="Shibata T."/>
            <person name="Shimoda M."/>
            <person name="Kobayashi T."/>
            <person name="Uehara T."/>
        </authorList>
    </citation>
    <scope>NUCLEOTIDE SEQUENCE [LARGE SCALE GENOMIC DNA]</scope>
    <source>
        <strain evidence="18 19">Japan</strain>
    </source>
</reference>
<keyword evidence="6" id="KW-0479">Metal-binding</keyword>
<evidence type="ECO:0000256" key="4">
    <source>
        <dbReference type="ARBA" id="ARBA00010617"/>
    </source>
</evidence>
<evidence type="ECO:0000256" key="8">
    <source>
        <dbReference type="ARBA" id="ARBA00022848"/>
    </source>
</evidence>
<comment type="similarity">
    <text evidence="4">Belongs to the cytochrome P450 family.</text>
</comment>
<feature type="disulfide bond" evidence="14">
    <location>
        <begin position="553"/>
        <end position="571"/>
    </location>
</feature>
<dbReference type="PANTHER" id="PTHR24291:SF189">
    <property type="entry name" value="CYTOCHROME P450 4C3-RELATED"/>
    <property type="match status" value="1"/>
</dbReference>
<feature type="compositionally biased region" description="Polar residues" evidence="16">
    <location>
        <begin position="1447"/>
        <end position="1468"/>
    </location>
</feature>
<protein>
    <submittedName>
        <fullName evidence="18">Serine protease</fullName>
    </submittedName>
</protein>
<dbReference type="Gene3D" id="4.10.400.10">
    <property type="entry name" value="Low-density Lipoprotein Receptor"/>
    <property type="match status" value="6"/>
</dbReference>
<dbReference type="PANTHER" id="PTHR24291">
    <property type="entry name" value="CYTOCHROME P450 FAMILY 4"/>
    <property type="match status" value="1"/>
</dbReference>
<keyword evidence="7" id="KW-0256">Endoplasmic reticulum</keyword>
<keyword evidence="9" id="KW-0560">Oxidoreductase</keyword>
<feature type="compositionally biased region" description="Polar residues" evidence="16">
    <location>
        <begin position="1539"/>
        <end position="1571"/>
    </location>
</feature>
<dbReference type="SUPFAM" id="SSF57424">
    <property type="entry name" value="LDL receptor-like module"/>
    <property type="match status" value="8"/>
</dbReference>
<dbReference type="SUPFAM" id="SSF48264">
    <property type="entry name" value="Cytochrome P450"/>
    <property type="match status" value="1"/>
</dbReference>
<dbReference type="InterPro" id="IPR001254">
    <property type="entry name" value="Trypsin_dom"/>
</dbReference>
<accession>A0ABN7AIE0</accession>
<dbReference type="Gene3D" id="2.40.128.620">
    <property type="match status" value="1"/>
</dbReference>
<dbReference type="CDD" id="cd00112">
    <property type="entry name" value="LDLa"/>
    <property type="match status" value="8"/>
</dbReference>
<dbReference type="GO" id="GO:0006508">
    <property type="term" value="P:proteolysis"/>
    <property type="evidence" value="ECO:0007669"/>
    <property type="project" value="UniProtKB-KW"/>
</dbReference>
<organism evidence="18 19">
    <name type="scientific">Nesidiocoris tenuis</name>
    <dbReference type="NCBI Taxonomy" id="355587"/>
    <lineage>
        <taxon>Eukaryota</taxon>
        <taxon>Metazoa</taxon>
        <taxon>Ecdysozoa</taxon>
        <taxon>Arthropoda</taxon>
        <taxon>Hexapoda</taxon>
        <taxon>Insecta</taxon>
        <taxon>Pterygota</taxon>
        <taxon>Neoptera</taxon>
        <taxon>Paraneoptera</taxon>
        <taxon>Hemiptera</taxon>
        <taxon>Heteroptera</taxon>
        <taxon>Panheteroptera</taxon>
        <taxon>Cimicomorpha</taxon>
        <taxon>Miridae</taxon>
        <taxon>Dicyphina</taxon>
        <taxon>Nesidiocoris</taxon>
    </lineage>
</organism>
<evidence type="ECO:0000256" key="1">
    <source>
        <dbReference type="ARBA" id="ARBA00001971"/>
    </source>
</evidence>
<evidence type="ECO:0000256" key="5">
    <source>
        <dbReference type="ARBA" id="ARBA00022617"/>
    </source>
</evidence>
<evidence type="ECO:0000256" key="15">
    <source>
        <dbReference type="RuleBase" id="RU363034"/>
    </source>
</evidence>
<dbReference type="Proteomes" id="UP001307889">
    <property type="component" value="Chromosome 3"/>
</dbReference>
<feature type="compositionally biased region" description="Polar residues" evidence="16">
    <location>
        <begin position="523"/>
        <end position="538"/>
    </location>
</feature>
<dbReference type="InterPro" id="IPR036055">
    <property type="entry name" value="LDL_receptor-like_sf"/>
</dbReference>
<feature type="region of interest" description="Disordered" evidence="16">
    <location>
        <begin position="1433"/>
        <end position="1492"/>
    </location>
</feature>
<dbReference type="GO" id="GO:0008233">
    <property type="term" value="F:peptidase activity"/>
    <property type="evidence" value="ECO:0007669"/>
    <property type="project" value="UniProtKB-KW"/>
</dbReference>
<feature type="region of interest" description="Disordered" evidence="16">
    <location>
        <begin position="513"/>
        <end position="538"/>
    </location>
</feature>
<dbReference type="SMART" id="SM00020">
    <property type="entry name" value="Tryp_SPc"/>
    <property type="match status" value="1"/>
</dbReference>
<dbReference type="InterPro" id="IPR043504">
    <property type="entry name" value="Peptidase_S1_PA_chymotrypsin"/>
</dbReference>
<dbReference type="InterPro" id="IPR009003">
    <property type="entry name" value="Peptidase_S1_PA"/>
</dbReference>
<feature type="compositionally biased region" description="Basic and acidic residues" evidence="16">
    <location>
        <begin position="1573"/>
        <end position="1584"/>
    </location>
</feature>
<feature type="compositionally biased region" description="Acidic residues" evidence="16">
    <location>
        <begin position="1210"/>
        <end position="1219"/>
    </location>
</feature>
<keyword evidence="5" id="KW-0349">Heme</keyword>
<dbReference type="Gene3D" id="1.10.630.10">
    <property type="entry name" value="Cytochrome P450"/>
    <property type="match status" value="1"/>
</dbReference>
<dbReference type="Pfam" id="PF00089">
    <property type="entry name" value="Trypsin"/>
    <property type="match status" value="1"/>
</dbReference>
<feature type="compositionally biased region" description="Polar residues" evidence="16">
    <location>
        <begin position="1504"/>
        <end position="1519"/>
    </location>
</feature>
<dbReference type="CDD" id="cd00190">
    <property type="entry name" value="Tryp_SPc"/>
    <property type="match status" value="1"/>
</dbReference>
<dbReference type="Pfam" id="PF00057">
    <property type="entry name" value="Ldl_recept_a"/>
    <property type="match status" value="4"/>
</dbReference>
<keyword evidence="15" id="KW-0378">Hydrolase</keyword>
<evidence type="ECO:0000256" key="3">
    <source>
        <dbReference type="ARBA" id="ARBA00004406"/>
    </source>
</evidence>
<feature type="region of interest" description="Disordered" evidence="16">
    <location>
        <begin position="1185"/>
        <end position="1223"/>
    </location>
</feature>
<dbReference type="EMBL" id="AP028911">
    <property type="protein sequence ID" value="BES92004.1"/>
    <property type="molecule type" value="Genomic_DNA"/>
</dbReference>
<dbReference type="InterPro" id="IPR033116">
    <property type="entry name" value="TRYPSIN_SER"/>
</dbReference>
<sequence length="2795" mass="310751">MPSAPLLGPPYRVSQALHSPKMETGFTKSNFEKVNSIFAKEPKEQKRWGGFCCAPSGDWGPWAPILVALALSTFVTVASYVALVSLVWNGNTNEFLDDIASLHTLPPILSTDSTPPAALSISRLKRSAADDLMKIGPQSCCMSDPKCAAQLNALKIALQLLDSYERLEELRKILKDHTVLKRLTAQLLTDCQSSRANKTEESSGEAGEFRVTDDSMMAPDDIQDNLAAESNAYETRVRPPSELYQQQYQSGRKSPSQLSPMTNQMTEMSGSVPFQDLPTGPGESMRTYQQISISSPPALQPICYSVPLSNGGVGKICTTYSARPRIPYAQNFPPRQSQKQEPPQMHVPTAAAAPNPYYAPAVDLSSAGYFHNGQNNPAYPTFNPQTGFIAVNNFRQQQMTPASGYSLSAPQQQNHQAQAPLMQNYAAQTPQQHNYAAQVPQQYFAQPQQYNQAPLYPQYAPVAQPPIQYLPMSVQPAQQILCTFLPVPGTLIQFPPVAGVSSSDPAVKVFDPRAKEGHPQEGDSGSRNSVHQNSTEPRNFQFGGPCGIGKLQCGSGECYDAVKQCDGLVHCLDSSDEENCHCRKKIPHEKNCDGFIDCPDGEDEDQCEPCPEGMFNCEDWSAGGIRSTCIPLEKRCDEVPNCPNRKDEMDCSLLTEEVGPKEILVSYGKGFLHRNVKGVWYPVCGDNDHSHLAQAACTSEFGYQHELAELTGMLPMTPYQGMYVKDDPIALVSSCPAGKISWVDCPPVGCGLKSPQAIAKERLMSRFKRYLHEHELYEAGIQNSTHVKVCQEPQGRTSSTLLGGYFPQLDTTVENEDLYRRVWNNLYFPYLGYTAPTNADSQRVTRSTDDDDLAQLLDNAKWEFEPLPRKSREEPRVVGGTISSPAAWPWLIMIHKDGDFHCGGAILNEKLVLTAAHCVDGYNLHYFEVRAGAHRRLSYSPQEQLRKIISVMMHEQYNRDDYSNDIAIVGLDQPLRFNRWVLPICLPPPEFPHHPLPETLCVAVGWGATKEHGREPDEMHEVELPILPYCKHKSDQKAHDICAGYWIGGKDSCQGDSGGPLLCRLNDPERWYVAGIVSHGEGCARIDEPGVYTRVSMYMPWIRAATMRKSIFSKPRLSCPGHQCRSSTCLPKGMECNGIVDCLFGDDEAHCGDPHFLGKSASNATDGRSVNRTVTVTHTDSVSVTVTSDEEEGSVGTDTGNAQGRRQQEDSVEFGEDDSSIGLKTGDLHLDKVNETSQANDLNEAVHLDDSQKISQFSQLPENIVTHSSISSYEELTNNDTSIAHIELTDNIVTSNSSSNSSCEGLNAHQTPNSFNIENHTIPGKVCEVVYHCQESHDIPETDSASHNFSLESKSTHNDGSKSKCQKSYDLVQTDGGSERHSSANAVNVSTYEYNTNTEDLEQPTTSKMLQESSLDENMPDNEMVVQEIISSSTENHGRHDQDEQSIETGSDFSPTSHTTGSMTTEAPTPTIADLPQNVHAKNGDDSSTVPPFKTSVYLSIDNRSTSAESEPFSTISPSEDNRYHGASAHDSEEDHTQANRNTISETESTQHADQVTQTVGNQMSETSVEYDTTFKPDEGEKNLESSTMTQSPAHETFGSSPTTLAENEASERTETTTSGTWRPSDIVTLDTIDVKTLHVETNTSNHKNASIDKSASLAGHVGFVQPIGVFHCKKIKQKIMAQYVCDGMPDCEDKSDERNCTCPMKLKREAPHLLCNKQWDCPDGADESDCPSDECEDDEFFCYKSGKCIASFFRCDDKMECPSGEDEVDCYALTNDNTVHRDEAGRPALLSEGVALKLDPETLQWKSVCTTKLTVFDHAADICISLGFGEYETADLSNGTAFAYDELSESTEFTEESCMLMHVRCYAPMSPVRPWQAYINVDGAPKFLGVLISPRHVIAALPRSLSRQNGYLSCTFGRTNFTSKTVQSVYEQNVRINKMTFVERSDLAILELASATKLSHAVVPMRSFKQPDNDLTDMKCQMVAIDRDGRQIVVDVQAVDCNSESQCFKASQPCHESAGPLSGYITCYTYGKGDGSFLVTVFESMFGFCRKECFVSIMPYLKDINEILDNGSDGTMEHPTCEAHRCPRGNCLPWNKINDGISDCTDGSDETMGGPVVEEQISHCLQAGNCSCPAGKFKCSNGECIDLHLYCDGTSDCSDASDEPLNCDQCAQYLNHTSPQLLCDGHPNCLDKSDELPQLCNSRRHCYHDKRMFNCSSSPSLFCIPNDFVCDGIEDCLNGEDENSCLALKSNESDSHQGLVMERRFGHWYPLCFDHTPTPGYLEGLCEKFVDGSVGYEHEMQPVEKRIVLVDTYSKIDINNATLPGPRYFPVIGAAYELPFVGYAGVFKWLKATAVDRFKRICSVWMMGLPVVFINSPQDIEVILSSMKCIDKGEEYLTLKTWLNEGLLLSTGNKWHVRRKLLTPTFHFRILEDKAPTMITSARRFVDKLLGEGGKPFDPFDKVSRCTLDVVCEAAMGVKLNAQNNQSSHYVATIKRVSKAVIYRILNMQFLSQWLWNITPAGIRNNKDTKILHDFTNKIIAERRSTFVQPQDQPEDEFGGKRKTTFLDRLLELDVDYKMNLSDSDIQEEVDTFLFEGHDTTAALILFALFELGHHPEIQERAYQEQFEIFGDDPRDPTFSDIKCMTYLELLIKECLRLYPSVPYFSRRLGEDLHLKDLPPVPSGSNVVIMPIFLHRNPDYYPQPERFDPDRFLPDECTKRHPFAYIPFSAGPRNCIGQKFAMLELKVILSAVLRSVIVESVTERSKLELVPAIVLRPVNPILIKTHPRSSQRDM</sequence>
<feature type="compositionally biased region" description="Polar residues" evidence="16">
    <location>
        <begin position="1196"/>
        <end position="1205"/>
    </location>
</feature>
<keyword evidence="11" id="KW-0503">Monooxygenase</keyword>
<feature type="disulfide bond" evidence="14">
    <location>
        <begin position="1124"/>
        <end position="1142"/>
    </location>
</feature>
<feature type="disulfide bond" evidence="14">
    <location>
        <begin position="546"/>
        <end position="558"/>
    </location>
</feature>
<evidence type="ECO:0000256" key="11">
    <source>
        <dbReference type="ARBA" id="ARBA00023033"/>
    </source>
</evidence>
<dbReference type="CDD" id="cd20628">
    <property type="entry name" value="CYP4"/>
    <property type="match status" value="1"/>
</dbReference>
<dbReference type="Pfam" id="PF09342">
    <property type="entry name" value="DUF1986"/>
    <property type="match status" value="1"/>
</dbReference>
<feature type="disulfide bond" evidence="14">
    <location>
        <begin position="2133"/>
        <end position="2145"/>
    </location>
</feature>
<proteinExistence type="inferred from homology"/>
<feature type="compositionally biased region" description="Polar residues" evidence="16">
    <location>
        <begin position="243"/>
        <end position="264"/>
    </location>
</feature>
<dbReference type="InterPro" id="IPR002172">
    <property type="entry name" value="LDrepeatLR_classA_rpt"/>
</dbReference>
<feature type="compositionally biased region" description="Basic and acidic residues" evidence="16">
    <location>
        <begin position="1520"/>
        <end position="1538"/>
    </location>
</feature>
<dbReference type="InterPro" id="IPR036396">
    <property type="entry name" value="Cyt_P450_sf"/>
</dbReference>
<keyword evidence="12" id="KW-0472">Membrane</keyword>
<dbReference type="Gene3D" id="2.40.10.10">
    <property type="entry name" value="Trypsin-like serine proteases"/>
    <property type="match status" value="1"/>
</dbReference>
<evidence type="ECO:0000313" key="18">
    <source>
        <dbReference type="EMBL" id="BES92004.1"/>
    </source>
</evidence>
<dbReference type="InterPro" id="IPR017972">
    <property type="entry name" value="Cyt_P450_CS"/>
</dbReference>
<dbReference type="PRINTS" id="PR00261">
    <property type="entry name" value="LDLRECEPTOR"/>
</dbReference>
<dbReference type="SMART" id="SM00192">
    <property type="entry name" value="LDLa"/>
    <property type="match status" value="11"/>
</dbReference>
<dbReference type="Pfam" id="PF00067">
    <property type="entry name" value="p450"/>
    <property type="match status" value="1"/>
</dbReference>
<dbReference type="PROSITE" id="PS50068">
    <property type="entry name" value="LDLRA_2"/>
    <property type="match status" value="8"/>
</dbReference>
<dbReference type="PROSITE" id="PS50240">
    <property type="entry name" value="TRYPSIN_DOM"/>
    <property type="match status" value="1"/>
</dbReference>
<feature type="disulfide bond" evidence="14">
    <location>
        <begin position="565"/>
        <end position="580"/>
    </location>
</feature>
<keyword evidence="15 18" id="KW-0645">Protease</keyword>